<accession>A0A1C4AXG6</accession>
<dbReference type="AlphaFoldDB" id="A0A1C4AXG6"/>
<comment type="subcellular location">
    <subcellularLocation>
        <location evidence="1">Target cell</location>
        <location evidence="1">Target cell cytoplasm</location>
    </subcellularLocation>
</comment>
<dbReference type="RefSeq" id="WP_091122317.1">
    <property type="nucleotide sequence ID" value="NZ_FMBA01000015.1"/>
</dbReference>
<evidence type="ECO:0000256" key="4">
    <source>
        <dbReference type="ARBA" id="ARBA00023026"/>
    </source>
</evidence>
<protein>
    <submittedName>
        <fullName evidence="7">Pre-toxin domain with VENN motif-containing protein</fullName>
    </submittedName>
</protein>
<dbReference type="InterPro" id="IPR006914">
    <property type="entry name" value="VENN_dom"/>
</dbReference>
<feature type="region of interest" description="Disordered" evidence="5">
    <location>
        <begin position="315"/>
        <end position="346"/>
    </location>
</feature>
<name>A0A1C4AXG6_9GAMM</name>
<dbReference type="Proteomes" id="UP000199698">
    <property type="component" value="Unassembled WGS sequence"/>
</dbReference>
<sequence length="346" mass="36915">MGGLGTAASEWGAEVIAGILYPDKDIKDLSQEERQKVSALSQLATGLAIAAAGGDIQDVNTGVAAGKNAVENNYLNVLAQGTSQLIKQGGKVCVKNTVCRTWATEQLIYAAATVGISLEVSDIDPDQLANIIDDINDNINLSLGPVGYSDFLTDKLVDYVLNNNNKKTIAVDPNDLPKLEGYPIPEEPRDPLPGYKPLDPEELGPNHTGGNQIPEALPPLPGYEPLDPAWINNALTADNRLPIPEKTTASNGLDIESNTKHTPGAQGFRPNAGVEPKNSLEIFEGSISIDGNKHRYGIDSEGNIHRYSPSNNGVYHWSGSTGDKKNPLNKNDIPNGIKKQLGVKGK</sequence>
<evidence type="ECO:0000256" key="3">
    <source>
        <dbReference type="ARBA" id="ARBA00022913"/>
    </source>
</evidence>
<dbReference type="GO" id="GO:0090729">
    <property type="term" value="F:toxin activity"/>
    <property type="evidence" value="ECO:0007669"/>
    <property type="project" value="UniProtKB-KW"/>
</dbReference>
<dbReference type="OrthoDB" id="8607366at2"/>
<reference evidence="8" key="1">
    <citation type="submission" date="2016-08" db="EMBL/GenBank/DDBJ databases">
        <authorList>
            <person name="Varghese N."/>
            <person name="Submissions Spin"/>
        </authorList>
    </citation>
    <scope>NUCLEOTIDE SEQUENCE [LARGE SCALE GENOMIC DNA]</scope>
    <source>
        <strain evidence="8">R-53144</strain>
    </source>
</reference>
<evidence type="ECO:0000313" key="8">
    <source>
        <dbReference type="Proteomes" id="UP000199698"/>
    </source>
</evidence>
<keyword evidence="4" id="KW-0843">Virulence</keyword>
<keyword evidence="2" id="KW-0800">Toxin</keyword>
<feature type="region of interest" description="Disordered" evidence="5">
    <location>
        <begin position="243"/>
        <end position="277"/>
    </location>
</feature>
<feature type="region of interest" description="Disordered" evidence="5">
    <location>
        <begin position="172"/>
        <end position="221"/>
    </location>
</feature>
<evidence type="ECO:0000256" key="1">
    <source>
        <dbReference type="ARBA" id="ARBA00004219"/>
    </source>
</evidence>
<evidence type="ECO:0000256" key="2">
    <source>
        <dbReference type="ARBA" id="ARBA00022656"/>
    </source>
</evidence>
<dbReference type="STRING" id="1798183.GA0061080_10152"/>
<gene>
    <name evidence="7" type="ORF">GA0061080_10152</name>
</gene>
<feature type="domain" description="VENN motif-containing" evidence="6">
    <location>
        <begin position="28"/>
        <end position="76"/>
    </location>
</feature>
<organism evidence="7 8">
    <name type="scientific">Gilliamella intestini</name>
    <dbReference type="NCBI Taxonomy" id="1798183"/>
    <lineage>
        <taxon>Bacteria</taxon>
        <taxon>Pseudomonadati</taxon>
        <taxon>Pseudomonadota</taxon>
        <taxon>Gammaproteobacteria</taxon>
        <taxon>Orbales</taxon>
        <taxon>Orbaceae</taxon>
        <taxon>Gilliamella</taxon>
    </lineage>
</organism>
<dbReference type="EMBL" id="FMBA01000015">
    <property type="protein sequence ID" value="SCB99330.1"/>
    <property type="molecule type" value="Genomic_DNA"/>
</dbReference>
<dbReference type="Pfam" id="PF04829">
    <property type="entry name" value="PT-VENN"/>
    <property type="match status" value="1"/>
</dbReference>
<evidence type="ECO:0000259" key="6">
    <source>
        <dbReference type="Pfam" id="PF04829"/>
    </source>
</evidence>
<keyword evidence="3" id="KW-1266">Target cell cytoplasm</keyword>
<evidence type="ECO:0000313" key="7">
    <source>
        <dbReference type="EMBL" id="SCB99330.1"/>
    </source>
</evidence>
<evidence type="ECO:0000256" key="5">
    <source>
        <dbReference type="SAM" id="MobiDB-lite"/>
    </source>
</evidence>
<keyword evidence="8" id="KW-1185">Reference proteome</keyword>
<proteinExistence type="predicted"/>